<reference evidence="7" key="1">
    <citation type="submission" date="2021-01" db="UniProtKB">
        <authorList>
            <consortium name="EnsemblMetazoa"/>
        </authorList>
    </citation>
    <scope>IDENTIFICATION</scope>
</reference>
<keyword evidence="3 6" id="KW-0812">Transmembrane</keyword>
<dbReference type="Gene3D" id="1.10.1450.10">
    <property type="entry name" value="Tetraspanin"/>
    <property type="match status" value="1"/>
</dbReference>
<protein>
    <recommendedName>
        <fullName evidence="6">Tetraspanin</fullName>
    </recommendedName>
</protein>
<feature type="transmembrane region" description="Helical" evidence="6">
    <location>
        <begin position="98"/>
        <end position="122"/>
    </location>
</feature>
<dbReference type="PANTHER" id="PTHR19282">
    <property type="entry name" value="TETRASPANIN"/>
    <property type="match status" value="1"/>
</dbReference>
<dbReference type="SUPFAM" id="SSF48652">
    <property type="entry name" value="Tetraspanin"/>
    <property type="match status" value="1"/>
</dbReference>
<dbReference type="InParanoid" id="A0A7M7M4D1"/>
<keyword evidence="4 6" id="KW-1133">Transmembrane helix</keyword>
<dbReference type="RefSeq" id="XP_022647985.1">
    <property type="nucleotide sequence ID" value="XM_022792250.1"/>
</dbReference>
<sequence length="257" mass="28698">MGLVQKLKRKFWYTRMLEGCGRLVKSCLLVSNILTLFGGILVLFVGLWTLADRSFMARLLGSDLYVSSAVILVTSGGLVICVSFLGCIGAFKEIKCLLLTFFVILFMIFIILLVGGILGYVFRNEVGERMYQEMIMTIPAYGNDTDVTEAWDAVQHHFECCGVPGPTPNEKPYKIWLLNIYFNDKKQVPESCCIRKEWIADCQANPMESSTYMANCHTRVRDFVEDHARTVAGVGIGAAALLLIGMILSCTMAMMIQ</sequence>
<feature type="transmembrane region" description="Helical" evidence="6">
    <location>
        <begin position="231"/>
        <end position="256"/>
    </location>
</feature>
<dbReference type="Pfam" id="PF00335">
    <property type="entry name" value="Tetraspanin"/>
    <property type="match status" value="1"/>
</dbReference>
<dbReference type="InterPro" id="IPR008952">
    <property type="entry name" value="Tetraspanin_EC2_sf"/>
</dbReference>
<evidence type="ECO:0000256" key="6">
    <source>
        <dbReference type="RuleBase" id="RU361218"/>
    </source>
</evidence>
<evidence type="ECO:0000256" key="1">
    <source>
        <dbReference type="ARBA" id="ARBA00004141"/>
    </source>
</evidence>
<dbReference type="PIRSF" id="PIRSF002419">
    <property type="entry name" value="Tetraspanin"/>
    <property type="match status" value="1"/>
</dbReference>
<dbReference type="PROSITE" id="PS00421">
    <property type="entry name" value="TM4_1"/>
    <property type="match status" value="1"/>
</dbReference>
<dbReference type="PRINTS" id="PR00259">
    <property type="entry name" value="TMFOUR"/>
</dbReference>
<dbReference type="InterPro" id="IPR000301">
    <property type="entry name" value="Tetraspanin_animals"/>
</dbReference>
<dbReference type="InterPro" id="IPR018499">
    <property type="entry name" value="Tetraspanin/Peripherin"/>
</dbReference>
<dbReference type="FunCoup" id="A0A7M7M4D1">
    <property type="interactions" value="40"/>
</dbReference>
<dbReference type="GO" id="GO:0005886">
    <property type="term" value="C:plasma membrane"/>
    <property type="evidence" value="ECO:0007669"/>
    <property type="project" value="TreeGrafter"/>
</dbReference>
<dbReference type="OrthoDB" id="438211at2759"/>
<accession>A0A7M7M4D1</accession>
<dbReference type="PANTHER" id="PTHR19282:SF527">
    <property type="entry name" value="TETRASPANIN"/>
    <property type="match status" value="1"/>
</dbReference>
<feature type="transmembrane region" description="Helical" evidence="6">
    <location>
        <begin position="23"/>
        <end position="49"/>
    </location>
</feature>
<organism evidence="7 8">
    <name type="scientific">Varroa destructor</name>
    <name type="common">Honeybee mite</name>
    <dbReference type="NCBI Taxonomy" id="109461"/>
    <lineage>
        <taxon>Eukaryota</taxon>
        <taxon>Metazoa</taxon>
        <taxon>Ecdysozoa</taxon>
        <taxon>Arthropoda</taxon>
        <taxon>Chelicerata</taxon>
        <taxon>Arachnida</taxon>
        <taxon>Acari</taxon>
        <taxon>Parasitiformes</taxon>
        <taxon>Mesostigmata</taxon>
        <taxon>Gamasina</taxon>
        <taxon>Dermanyssoidea</taxon>
        <taxon>Varroidae</taxon>
        <taxon>Varroa</taxon>
    </lineage>
</organism>
<keyword evidence="5 6" id="KW-0472">Membrane</keyword>
<evidence type="ECO:0000256" key="4">
    <source>
        <dbReference type="ARBA" id="ARBA00022989"/>
    </source>
</evidence>
<keyword evidence="8" id="KW-1185">Reference proteome</keyword>
<evidence type="ECO:0000313" key="7">
    <source>
        <dbReference type="EnsemblMetazoa" id="XP_022647985"/>
    </source>
</evidence>
<dbReference type="EnsemblMetazoa" id="XM_022792250">
    <property type="protein sequence ID" value="XP_022647985"/>
    <property type="gene ID" value="LOC111244809"/>
</dbReference>
<dbReference type="OMA" id="IWKTSKW"/>
<name>A0A7M7M4D1_VARDE</name>
<dbReference type="Proteomes" id="UP000594260">
    <property type="component" value="Unplaced"/>
</dbReference>
<proteinExistence type="inferred from homology"/>
<evidence type="ECO:0000256" key="5">
    <source>
        <dbReference type="ARBA" id="ARBA00023136"/>
    </source>
</evidence>
<dbReference type="CDD" id="cd03127">
    <property type="entry name" value="tetraspanin_LEL"/>
    <property type="match status" value="1"/>
</dbReference>
<evidence type="ECO:0000313" key="8">
    <source>
        <dbReference type="Proteomes" id="UP000594260"/>
    </source>
</evidence>
<comment type="subcellular location">
    <subcellularLocation>
        <location evidence="1 6">Membrane</location>
        <topology evidence="1 6">Multi-pass membrane protein</topology>
    </subcellularLocation>
</comment>
<evidence type="ECO:0000256" key="3">
    <source>
        <dbReference type="ARBA" id="ARBA00022692"/>
    </source>
</evidence>
<comment type="similarity">
    <text evidence="2 6">Belongs to the tetraspanin (TM4SF) family.</text>
</comment>
<dbReference type="InterPro" id="IPR018503">
    <property type="entry name" value="Tetraspanin_CS"/>
</dbReference>
<dbReference type="GeneID" id="111244809"/>
<evidence type="ECO:0000256" key="2">
    <source>
        <dbReference type="ARBA" id="ARBA00006840"/>
    </source>
</evidence>
<dbReference type="KEGG" id="vde:111244809"/>
<dbReference type="AlphaFoldDB" id="A0A7M7M4D1"/>
<feature type="transmembrane region" description="Helical" evidence="6">
    <location>
        <begin position="69"/>
        <end position="91"/>
    </location>
</feature>